<dbReference type="Proteomes" id="UP001218218">
    <property type="component" value="Unassembled WGS sequence"/>
</dbReference>
<keyword evidence="1" id="KW-0175">Coiled coil</keyword>
<proteinExistence type="predicted"/>
<gene>
    <name evidence="2" type="ORF">DFH08DRAFT_948427</name>
</gene>
<evidence type="ECO:0000313" key="3">
    <source>
        <dbReference type="Proteomes" id="UP001218218"/>
    </source>
</evidence>
<comment type="caution">
    <text evidence="2">The sequence shown here is derived from an EMBL/GenBank/DDBJ whole genome shotgun (WGS) entry which is preliminary data.</text>
</comment>
<feature type="coiled-coil region" evidence="1">
    <location>
        <begin position="15"/>
        <end position="46"/>
    </location>
</feature>
<dbReference type="AlphaFoldDB" id="A0AAD7F4W9"/>
<evidence type="ECO:0000256" key="1">
    <source>
        <dbReference type="SAM" id="Coils"/>
    </source>
</evidence>
<reference evidence="2" key="1">
    <citation type="submission" date="2023-03" db="EMBL/GenBank/DDBJ databases">
        <title>Massive genome expansion in bonnet fungi (Mycena s.s.) driven by repeated elements and novel gene families across ecological guilds.</title>
        <authorList>
            <consortium name="Lawrence Berkeley National Laboratory"/>
            <person name="Harder C.B."/>
            <person name="Miyauchi S."/>
            <person name="Viragh M."/>
            <person name="Kuo A."/>
            <person name="Thoen E."/>
            <person name="Andreopoulos B."/>
            <person name="Lu D."/>
            <person name="Skrede I."/>
            <person name="Drula E."/>
            <person name="Henrissat B."/>
            <person name="Morin E."/>
            <person name="Kohler A."/>
            <person name="Barry K."/>
            <person name="LaButti K."/>
            <person name="Morin E."/>
            <person name="Salamov A."/>
            <person name="Lipzen A."/>
            <person name="Mereny Z."/>
            <person name="Hegedus B."/>
            <person name="Baldrian P."/>
            <person name="Stursova M."/>
            <person name="Weitz H."/>
            <person name="Taylor A."/>
            <person name="Grigoriev I.V."/>
            <person name="Nagy L.G."/>
            <person name="Martin F."/>
            <person name="Kauserud H."/>
        </authorList>
    </citation>
    <scope>NUCLEOTIDE SEQUENCE</scope>
    <source>
        <strain evidence="2">CBHHK002</strain>
    </source>
</reference>
<protein>
    <submittedName>
        <fullName evidence="2">Uncharacterized protein</fullName>
    </submittedName>
</protein>
<dbReference type="EMBL" id="JARIHO010000002">
    <property type="protein sequence ID" value="KAJ7366396.1"/>
    <property type="molecule type" value="Genomic_DNA"/>
</dbReference>
<accession>A0AAD7F4W9</accession>
<evidence type="ECO:0000313" key="2">
    <source>
        <dbReference type="EMBL" id="KAJ7366396.1"/>
    </source>
</evidence>
<sequence>MTAALFSVRVRAAVIEQTERTRSRSKADIERLIEESESKITSLESLEPRPVTASVHASLRSDTSFLSSAPFRWNCWPKYLGSRFTTIRTSRTHFEFRRSTQIGGGSPWHPGTLESKFLRVPPKY</sequence>
<organism evidence="2 3">
    <name type="scientific">Mycena albidolilacea</name>
    <dbReference type="NCBI Taxonomy" id="1033008"/>
    <lineage>
        <taxon>Eukaryota</taxon>
        <taxon>Fungi</taxon>
        <taxon>Dikarya</taxon>
        <taxon>Basidiomycota</taxon>
        <taxon>Agaricomycotina</taxon>
        <taxon>Agaricomycetes</taxon>
        <taxon>Agaricomycetidae</taxon>
        <taxon>Agaricales</taxon>
        <taxon>Marasmiineae</taxon>
        <taxon>Mycenaceae</taxon>
        <taxon>Mycena</taxon>
    </lineage>
</organism>
<name>A0AAD7F4W9_9AGAR</name>
<keyword evidence="3" id="KW-1185">Reference proteome</keyword>